<evidence type="ECO:0000259" key="3">
    <source>
        <dbReference type="Pfam" id="PF08585"/>
    </source>
</evidence>
<evidence type="ECO:0000313" key="4">
    <source>
        <dbReference type="EMBL" id="KAK4305847.1"/>
    </source>
</evidence>
<evidence type="ECO:0000256" key="2">
    <source>
        <dbReference type="ARBA" id="ARBA00023242"/>
    </source>
</evidence>
<dbReference type="PANTHER" id="PTHR13681">
    <property type="entry name" value="SURVIVAL OF MOTOR NEURON-RELATED-SPLICING FACTOR 30-RELATED"/>
    <property type="match status" value="1"/>
</dbReference>
<reference evidence="4" key="1">
    <citation type="submission" date="2023-11" db="EMBL/GenBank/DDBJ databases">
        <title>Genome assemblies of two species of porcelain crab, Petrolisthes cinctipes and Petrolisthes manimaculis (Anomura: Porcellanidae).</title>
        <authorList>
            <person name="Angst P."/>
        </authorList>
    </citation>
    <scope>NUCLEOTIDE SEQUENCE</scope>
    <source>
        <strain evidence="4">PB745_02</strain>
        <tissue evidence="4">Gill</tissue>
    </source>
</reference>
<dbReference type="Pfam" id="PF08585">
    <property type="entry name" value="RMI1_N_C"/>
    <property type="match status" value="1"/>
</dbReference>
<dbReference type="InterPro" id="IPR013894">
    <property type="entry name" value="RMI1_OB"/>
</dbReference>
<dbReference type="GO" id="GO:0005634">
    <property type="term" value="C:nucleus"/>
    <property type="evidence" value="ECO:0007669"/>
    <property type="project" value="UniProtKB-SubCell"/>
</dbReference>
<name>A0AAE1PEC5_9EUCA</name>
<evidence type="ECO:0000256" key="1">
    <source>
        <dbReference type="ARBA" id="ARBA00004123"/>
    </source>
</evidence>
<sequence>MRNVSAPKAFEESGGAPRMIKLSLTDGSNIIHGLELQQIKTISLRTAPGTKVRLQGRVILSGGFLMLNTNSLTILGGTVQELFDKWKLSVSVSKFSRLLRASDGSGPPPWVAFGKRISADHLPNPKDVHQFRALLRDPNANGAGGADAKDRQDDEFENQRKQVVKELAKEGNNKVFGGGKQLLDATVQKVVNAGFSPEVAVWALRNNRNDHARTIRELKAMASQRGRFEGATDFAGKGEY</sequence>
<comment type="subcellular location">
    <subcellularLocation>
        <location evidence="1">Nucleus</location>
    </subcellularLocation>
</comment>
<keyword evidence="2" id="KW-0539">Nucleus</keyword>
<dbReference type="Gene3D" id="2.40.50.770">
    <property type="entry name" value="RecQ-mediated genome instability protein Rmi1, C-terminal domain"/>
    <property type="match status" value="1"/>
</dbReference>
<keyword evidence="5" id="KW-1185">Reference proteome</keyword>
<protein>
    <recommendedName>
        <fullName evidence="3">RecQ mediated genome instability protein 1 OB-fold domain-containing protein</fullName>
    </recommendedName>
</protein>
<dbReference type="AlphaFoldDB" id="A0AAE1PEC5"/>
<evidence type="ECO:0000313" key="5">
    <source>
        <dbReference type="Proteomes" id="UP001292094"/>
    </source>
</evidence>
<dbReference type="EMBL" id="JAWZYT010002223">
    <property type="protein sequence ID" value="KAK4305847.1"/>
    <property type="molecule type" value="Genomic_DNA"/>
</dbReference>
<proteinExistence type="predicted"/>
<comment type="caution">
    <text evidence="4">The sequence shown here is derived from an EMBL/GenBank/DDBJ whole genome shotgun (WGS) entry which is preliminary data.</text>
</comment>
<organism evidence="4 5">
    <name type="scientific">Petrolisthes manimaculis</name>
    <dbReference type="NCBI Taxonomy" id="1843537"/>
    <lineage>
        <taxon>Eukaryota</taxon>
        <taxon>Metazoa</taxon>
        <taxon>Ecdysozoa</taxon>
        <taxon>Arthropoda</taxon>
        <taxon>Crustacea</taxon>
        <taxon>Multicrustacea</taxon>
        <taxon>Malacostraca</taxon>
        <taxon>Eumalacostraca</taxon>
        <taxon>Eucarida</taxon>
        <taxon>Decapoda</taxon>
        <taxon>Pleocyemata</taxon>
        <taxon>Anomura</taxon>
        <taxon>Galatheoidea</taxon>
        <taxon>Porcellanidae</taxon>
        <taxon>Petrolisthes</taxon>
    </lineage>
</organism>
<dbReference type="PANTHER" id="PTHR13681:SF24">
    <property type="entry name" value="TUDOR DOMAIN-CONTAINING PROTEIN 3"/>
    <property type="match status" value="1"/>
</dbReference>
<gene>
    <name evidence="4" type="ORF">Pmani_022289</name>
</gene>
<accession>A0AAE1PEC5</accession>
<dbReference type="Proteomes" id="UP001292094">
    <property type="component" value="Unassembled WGS sequence"/>
</dbReference>
<feature type="domain" description="RecQ mediated genome instability protein 1 OB-fold" evidence="3">
    <location>
        <begin position="17"/>
        <end position="87"/>
    </location>
</feature>
<dbReference type="InterPro" id="IPR042470">
    <property type="entry name" value="RMI1_N_C_sf"/>
</dbReference>